<dbReference type="GO" id="GO:0003723">
    <property type="term" value="F:RNA binding"/>
    <property type="evidence" value="ECO:0007669"/>
    <property type="project" value="InterPro"/>
</dbReference>
<keyword evidence="3 4" id="KW-0413">Isomerase</keyword>
<dbReference type="OrthoDB" id="9811823at2"/>
<dbReference type="GO" id="GO:0031119">
    <property type="term" value="P:tRNA pseudouridine synthesis"/>
    <property type="evidence" value="ECO:0007669"/>
    <property type="project" value="UniProtKB-UniRule"/>
</dbReference>
<dbReference type="InterPro" id="IPR001406">
    <property type="entry name" value="PsdUridine_synth_TruA"/>
</dbReference>
<dbReference type="InterPro" id="IPR020103">
    <property type="entry name" value="PsdUridine_synth_cat_dom_sf"/>
</dbReference>
<evidence type="ECO:0000256" key="7">
    <source>
        <dbReference type="RuleBase" id="RU003792"/>
    </source>
</evidence>
<dbReference type="Gene3D" id="3.30.70.660">
    <property type="entry name" value="Pseudouridine synthase I, catalytic domain, C-terminal subdomain"/>
    <property type="match status" value="1"/>
</dbReference>
<feature type="active site" description="Nucleophile" evidence="4 5">
    <location>
        <position position="52"/>
    </location>
</feature>
<dbReference type="STRING" id="1524460.IX84_19830"/>
<comment type="subunit">
    <text evidence="4">Homodimer.</text>
</comment>
<dbReference type="Proteomes" id="UP000029736">
    <property type="component" value="Unassembled WGS sequence"/>
</dbReference>
<comment type="similarity">
    <text evidence="1 4 7">Belongs to the tRNA pseudouridine synthase TruA family.</text>
</comment>
<organism evidence="9 10">
    <name type="scientific">Phaeodactylibacter xiamenensis</name>
    <dbReference type="NCBI Taxonomy" id="1524460"/>
    <lineage>
        <taxon>Bacteria</taxon>
        <taxon>Pseudomonadati</taxon>
        <taxon>Bacteroidota</taxon>
        <taxon>Saprospiria</taxon>
        <taxon>Saprospirales</taxon>
        <taxon>Haliscomenobacteraceae</taxon>
        <taxon>Phaeodactylibacter</taxon>
    </lineage>
</organism>
<evidence type="ECO:0000256" key="4">
    <source>
        <dbReference type="HAMAP-Rule" id="MF_00171"/>
    </source>
</evidence>
<dbReference type="Pfam" id="PF01416">
    <property type="entry name" value="PseudoU_synth_1"/>
    <property type="match status" value="2"/>
</dbReference>
<dbReference type="InterPro" id="IPR020095">
    <property type="entry name" value="PsdUridine_synth_TruA_C"/>
</dbReference>
<dbReference type="PANTHER" id="PTHR11142">
    <property type="entry name" value="PSEUDOURIDYLATE SYNTHASE"/>
    <property type="match status" value="1"/>
</dbReference>
<proteinExistence type="inferred from homology"/>
<evidence type="ECO:0000259" key="8">
    <source>
        <dbReference type="Pfam" id="PF01416"/>
    </source>
</evidence>
<dbReference type="CDD" id="cd02570">
    <property type="entry name" value="PseudoU_synth_EcTruA"/>
    <property type="match status" value="1"/>
</dbReference>
<protein>
    <recommendedName>
        <fullName evidence="4">tRNA pseudouridine synthase A</fullName>
        <ecNumber evidence="4">5.4.99.12</ecNumber>
    </recommendedName>
    <alternativeName>
        <fullName evidence="4">tRNA pseudouridine(38-40) synthase</fullName>
    </alternativeName>
    <alternativeName>
        <fullName evidence="4">tRNA pseudouridylate synthase I</fullName>
    </alternativeName>
    <alternativeName>
        <fullName evidence="4">tRNA-uridine isomerase I</fullName>
    </alternativeName>
</protein>
<sequence>MRYFLHFAYQGYNFRGWQQQPGEVRTVQGVMEGVLQRILKHEISLIGCGRTDAQVHASQYFAHFDTPEELRTDFKFILNKNLPATISIFDIIPVHPRAHARYDATDRQYDYLLNTRKQAFLGELSALYLRKPPDVGRMQAAAAQLLQFKDFHAYCLTPDRHNTTICHLRDVRIFANPDQTRIRLQFTANRFLRGMIRILVHRLLEVGWEQITLDDFLQPLRDHNPPRPLRSAYPEGLYLSKVTYPYIDKPPRVQLNFEA</sequence>
<evidence type="ECO:0000256" key="2">
    <source>
        <dbReference type="ARBA" id="ARBA00022694"/>
    </source>
</evidence>
<feature type="binding site" evidence="4 6">
    <location>
        <position position="109"/>
    </location>
    <ligand>
        <name>substrate</name>
    </ligand>
</feature>
<comment type="function">
    <text evidence="4">Formation of pseudouridine at positions 38, 39 and 40 in the anticodon stem and loop of transfer RNAs.</text>
</comment>
<dbReference type="InterPro" id="IPR020094">
    <property type="entry name" value="TruA/RsuA/RluB/E/F_N"/>
</dbReference>
<accession>A0A098S671</accession>
<comment type="caution">
    <text evidence="9">The sequence shown here is derived from an EMBL/GenBank/DDBJ whole genome shotgun (WGS) entry which is preliminary data.</text>
</comment>
<name>A0A098S671_9BACT</name>
<dbReference type="EMBL" id="JPOS01000075">
    <property type="protein sequence ID" value="KGE86727.1"/>
    <property type="molecule type" value="Genomic_DNA"/>
</dbReference>
<dbReference type="InterPro" id="IPR020097">
    <property type="entry name" value="PsdUridine_synth_TruA_a/b_dom"/>
</dbReference>
<evidence type="ECO:0000256" key="1">
    <source>
        <dbReference type="ARBA" id="ARBA00009375"/>
    </source>
</evidence>
<reference evidence="9 10" key="1">
    <citation type="journal article" date="2014" name="Int. J. Syst. Evol. Microbiol.">
        <title>Phaeodactylibacter xiamenensis gen. nov., sp. nov., a member of the family Saprospiraceae isolated from the marine alga Phaeodactylum tricornutum.</title>
        <authorList>
            <person name="Chen Z.Jr."/>
            <person name="Lei X."/>
            <person name="Lai Q."/>
            <person name="Li Y."/>
            <person name="Zhang B."/>
            <person name="Zhang J."/>
            <person name="Zhang H."/>
            <person name="Yang L."/>
            <person name="Zheng W."/>
            <person name="Tian Y."/>
            <person name="Yu Z."/>
            <person name="Xu H.Jr."/>
            <person name="Zheng T."/>
        </authorList>
    </citation>
    <scope>NUCLEOTIDE SEQUENCE [LARGE SCALE GENOMIC DNA]</scope>
    <source>
        <strain evidence="9 10">KD52</strain>
    </source>
</reference>
<feature type="domain" description="Pseudouridine synthase I TruA alpha/beta" evidence="8">
    <location>
        <begin position="142"/>
        <end position="245"/>
    </location>
</feature>
<dbReference type="Gene3D" id="3.30.70.580">
    <property type="entry name" value="Pseudouridine synthase I, catalytic domain, N-terminal subdomain"/>
    <property type="match status" value="1"/>
</dbReference>
<keyword evidence="2 4" id="KW-0819">tRNA processing</keyword>
<dbReference type="RefSeq" id="WP_044224269.1">
    <property type="nucleotide sequence ID" value="NZ_JBKAGJ010000016.1"/>
</dbReference>
<dbReference type="EC" id="5.4.99.12" evidence="4"/>
<dbReference type="GO" id="GO:0160147">
    <property type="term" value="F:tRNA pseudouridine(38-40) synthase activity"/>
    <property type="evidence" value="ECO:0007669"/>
    <property type="project" value="UniProtKB-EC"/>
</dbReference>
<dbReference type="AlphaFoldDB" id="A0A098S671"/>
<evidence type="ECO:0000256" key="6">
    <source>
        <dbReference type="PIRSR" id="PIRSR001430-2"/>
    </source>
</evidence>
<evidence type="ECO:0000256" key="5">
    <source>
        <dbReference type="PIRSR" id="PIRSR001430-1"/>
    </source>
</evidence>
<evidence type="ECO:0000313" key="9">
    <source>
        <dbReference type="EMBL" id="KGE86727.1"/>
    </source>
</evidence>
<dbReference type="HAMAP" id="MF_00171">
    <property type="entry name" value="TruA"/>
    <property type="match status" value="1"/>
</dbReference>
<evidence type="ECO:0000313" key="10">
    <source>
        <dbReference type="Proteomes" id="UP000029736"/>
    </source>
</evidence>
<comment type="catalytic activity">
    <reaction evidence="4 7">
        <text>uridine(38/39/40) in tRNA = pseudouridine(38/39/40) in tRNA</text>
        <dbReference type="Rhea" id="RHEA:22376"/>
        <dbReference type="Rhea" id="RHEA-COMP:10085"/>
        <dbReference type="Rhea" id="RHEA-COMP:10087"/>
        <dbReference type="ChEBI" id="CHEBI:65314"/>
        <dbReference type="ChEBI" id="CHEBI:65315"/>
        <dbReference type="EC" id="5.4.99.12"/>
    </reaction>
</comment>
<dbReference type="PANTHER" id="PTHR11142:SF0">
    <property type="entry name" value="TRNA PSEUDOURIDINE SYNTHASE-LIKE 1"/>
    <property type="match status" value="1"/>
</dbReference>
<keyword evidence="10" id="KW-1185">Reference proteome</keyword>
<feature type="domain" description="Pseudouridine synthase I TruA alpha/beta" evidence="8">
    <location>
        <begin position="9"/>
        <end position="103"/>
    </location>
</feature>
<dbReference type="PIRSF" id="PIRSF001430">
    <property type="entry name" value="tRNA_psdUrid_synth"/>
    <property type="match status" value="1"/>
</dbReference>
<comment type="caution">
    <text evidence="4">Lacks conserved residue(s) required for the propagation of feature annotation.</text>
</comment>
<gene>
    <name evidence="4" type="primary">truA</name>
    <name evidence="9" type="ORF">IX84_19830</name>
</gene>
<dbReference type="SUPFAM" id="SSF55120">
    <property type="entry name" value="Pseudouridine synthase"/>
    <property type="match status" value="1"/>
</dbReference>
<evidence type="ECO:0000256" key="3">
    <source>
        <dbReference type="ARBA" id="ARBA00023235"/>
    </source>
</evidence>